<dbReference type="Gene3D" id="2.180.10.10">
    <property type="entry name" value="RHS repeat-associated core"/>
    <property type="match status" value="1"/>
</dbReference>
<proteinExistence type="predicted"/>
<name>A0A6J7A756_9ZZZZ</name>
<dbReference type="EMBL" id="CAFAAQ010000330">
    <property type="protein sequence ID" value="CAB4828677.1"/>
    <property type="molecule type" value="Genomic_DNA"/>
</dbReference>
<dbReference type="InterPro" id="IPR022385">
    <property type="entry name" value="Rhs_assc_core"/>
</dbReference>
<feature type="transmembrane region" description="Helical" evidence="1">
    <location>
        <begin position="129"/>
        <end position="146"/>
    </location>
</feature>
<sequence>MYDPWGTQISTNTQPLPTNALELALYSNGWKGTGRLPIGNDFYTMGNREYSPQAGRFLQRDPVVNGSTNAYEYALGDPWNNTDPSGNMSIGKWVGLAVSVIASAVLSIATAGAYAAIAAMTIAASVKGAAMSFAIGAAAGAATGFASSTVEQLIDPGDIDWQRAGLSALIGGAIGGVAGAAQYGAAFASKATVASAAADADPGITFRKAGRSVTGGKKSTYFSSQGGGSRAGNVLEGGKGKLRQIRADHVIDRMFAPEILVVAPAAAAVPVVGVSKLMMAGMGLIGSIGGAAAWGTNLLVPHPTAGGTPTAVDATVSPSDGTVDVGSEGAVLLDGAFG</sequence>
<keyword evidence="1" id="KW-1133">Transmembrane helix</keyword>
<feature type="transmembrane region" description="Helical" evidence="1">
    <location>
        <begin position="93"/>
        <end position="117"/>
    </location>
</feature>
<gene>
    <name evidence="2" type="ORF">UFOPK3046_02206</name>
</gene>
<organism evidence="2">
    <name type="scientific">freshwater metagenome</name>
    <dbReference type="NCBI Taxonomy" id="449393"/>
    <lineage>
        <taxon>unclassified sequences</taxon>
        <taxon>metagenomes</taxon>
        <taxon>ecological metagenomes</taxon>
    </lineage>
</organism>
<keyword evidence="1" id="KW-0812">Transmembrane</keyword>
<evidence type="ECO:0000313" key="2">
    <source>
        <dbReference type="EMBL" id="CAB4828677.1"/>
    </source>
</evidence>
<dbReference type="NCBIfam" id="TIGR03696">
    <property type="entry name" value="Rhs_assc_core"/>
    <property type="match status" value="1"/>
</dbReference>
<accession>A0A6J7A756</accession>
<dbReference type="AlphaFoldDB" id="A0A6J7A756"/>
<keyword evidence="1" id="KW-0472">Membrane</keyword>
<reference evidence="2" key="1">
    <citation type="submission" date="2020-05" db="EMBL/GenBank/DDBJ databases">
        <authorList>
            <person name="Chiriac C."/>
            <person name="Salcher M."/>
            <person name="Ghai R."/>
            <person name="Kavagutti S V."/>
        </authorList>
    </citation>
    <scope>NUCLEOTIDE SEQUENCE</scope>
</reference>
<evidence type="ECO:0000256" key="1">
    <source>
        <dbReference type="SAM" id="Phobius"/>
    </source>
</evidence>
<protein>
    <submittedName>
        <fullName evidence="2">Unannotated protein</fullName>
    </submittedName>
</protein>